<evidence type="ECO:0000313" key="10">
    <source>
        <dbReference type="Proteomes" id="UP001516662"/>
    </source>
</evidence>
<evidence type="ECO:0000259" key="7">
    <source>
        <dbReference type="Pfam" id="PF00905"/>
    </source>
</evidence>
<accession>A0ABR9QHV2</accession>
<keyword evidence="5" id="KW-0472">Membrane</keyword>
<dbReference type="RefSeq" id="WP_193535536.1">
    <property type="nucleotide sequence ID" value="NZ_JADCLJ010000019.1"/>
</dbReference>
<dbReference type="Pfam" id="PF03717">
    <property type="entry name" value="PBP_dimer"/>
    <property type="match status" value="1"/>
</dbReference>
<dbReference type="InterPro" id="IPR036138">
    <property type="entry name" value="PBP_dimer_sf"/>
</dbReference>
<protein>
    <recommendedName>
        <fullName evidence="4">serine-type D-Ala-D-Ala carboxypeptidase</fullName>
        <ecNumber evidence="4">3.4.16.4</ecNumber>
    </recommendedName>
</protein>
<dbReference type="PANTHER" id="PTHR30627">
    <property type="entry name" value="PEPTIDOGLYCAN D,D-TRANSPEPTIDASE"/>
    <property type="match status" value="1"/>
</dbReference>
<dbReference type="Proteomes" id="UP001516662">
    <property type="component" value="Unassembled WGS sequence"/>
</dbReference>
<dbReference type="SUPFAM" id="SSF56601">
    <property type="entry name" value="beta-lactamase/transpeptidase-like"/>
    <property type="match status" value="1"/>
</dbReference>
<dbReference type="InterPro" id="IPR012338">
    <property type="entry name" value="Beta-lactam/transpept-like"/>
</dbReference>
<evidence type="ECO:0000313" key="9">
    <source>
        <dbReference type="EMBL" id="MBE4908074.1"/>
    </source>
</evidence>
<dbReference type="EC" id="3.4.16.4" evidence="4"/>
<dbReference type="SUPFAM" id="SSF56519">
    <property type="entry name" value="Penicillin binding protein dimerisation domain"/>
    <property type="match status" value="1"/>
</dbReference>
<organism evidence="9 10">
    <name type="scientific">Litchfieldia luteola</name>
    <dbReference type="NCBI Taxonomy" id="682179"/>
    <lineage>
        <taxon>Bacteria</taxon>
        <taxon>Bacillati</taxon>
        <taxon>Bacillota</taxon>
        <taxon>Bacilli</taxon>
        <taxon>Bacillales</taxon>
        <taxon>Bacillaceae</taxon>
        <taxon>Litchfieldia</taxon>
    </lineage>
</organism>
<evidence type="ECO:0000256" key="5">
    <source>
        <dbReference type="ARBA" id="ARBA00023136"/>
    </source>
</evidence>
<name>A0ABR9QHV2_9BACI</name>
<evidence type="ECO:0000256" key="3">
    <source>
        <dbReference type="ARBA" id="ARBA00007171"/>
    </source>
</evidence>
<reference evidence="9 10" key="1">
    <citation type="submission" date="2020-10" db="EMBL/GenBank/DDBJ databases">
        <title>Bacillus sp. HD4P25, an endophyte from a halophyte.</title>
        <authorList>
            <person name="Sun J.-Q."/>
        </authorList>
    </citation>
    <scope>NUCLEOTIDE SEQUENCE [LARGE SCALE GENOMIC DNA]</scope>
    <source>
        <strain evidence="9 10">YIM 93174</strain>
    </source>
</reference>
<evidence type="ECO:0000256" key="6">
    <source>
        <dbReference type="ARBA" id="ARBA00034000"/>
    </source>
</evidence>
<proteinExistence type="inferred from homology"/>
<keyword evidence="10" id="KW-1185">Reference proteome</keyword>
<evidence type="ECO:0000256" key="4">
    <source>
        <dbReference type="ARBA" id="ARBA00012448"/>
    </source>
</evidence>
<feature type="domain" description="Penicillin-binding protein transpeptidase" evidence="7">
    <location>
        <begin position="265"/>
        <end position="578"/>
    </location>
</feature>
<comment type="catalytic activity">
    <reaction evidence="6">
        <text>Preferential cleavage: (Ac)2-L-Lys-D-Ala-|-D-Ala. Also transpeptidation of peptidyl-alanyl moieties that are N-acyl substituents of D-alanine.</text>
        <dbReference type="EC" id="3.4.16.4"/>
    </reaction>
</comment>
<dbReference type="Gene3D" id="3.90.1310.10">
    <property type="entry name" value="Penicillin-binding protein 2a (Domain 2)"/>
    <property type="match status" value="1"/>
</dbReference>
<comment type="caution">
    <text evidence="9">The sequence shown here is derived from an EMBL/GenBank/DDBJ whole genome shotgun (WGS) entry which is preliminary data.</text>
</comment>
<evidence type="ECO:0000256" key="2">
    <source>
        <dbReference type="ARBA" id="ARBA00004752"/>
    </source>
</evidence>
<dbReference type="EMBL" id="JADCLJ010000019">
    <property type="protein sequence ID" value="MBE4908074.1"/>
    <property type="molecule type" value="Genomic_DNA"/>
</dbReference>
<gene>
    <name evidence="9" type="ORF">IMZ08_08410</name>
</gene>
<evidence type="ECO:0000256" key="1">
    <source>
        <dbReference type="ARBA" id="ARBA00004370"/>
    </source>
</evidence>
<dbReference type="Gene3D" id="3.40.710.10">
    <property type="entry name" value="DD-peptidase/beta-lactamase superfamily"/>
    <property type="match status" value="1"/>
</dbReference>
<dbReference type="Pfam" id="PF00905">
    <property type="entry name" value="Transpeptidase"/>
    <property type="match status" value="1"/>
</dbReference>
<dbReference type="PANTHER" id="PTHR30627:SF24">
    <property type="entry name" value="PENICILLIN-BINDING PROTEIN 4B"/>
    <property type="match status" value="1"/>
</dbReference>
<comment type="subcellular location">
    <subcellularLocation>
        <location evidence="1">Membrane</location>
    </subcellularLocation>
</comment>
<dbReference type="InterPro" id="IPR005311">
    <property type="entry name" value="PBP_dimer"/>
</dbReference>
<dbReference type="InterPro" id="IPR001460">
    <property type="entry name" value="PCN-bd_Tpept"/>
</dbReference>
<dbReference type="InterPro" id="IPR050515">
    <property type="entry name" value="Beta-lactam/transpept"/>
</dbReference>
<evidence type="ECO:0000259" key="8">
    <source>
        <dbReference type="Pfam" id="PF03717"/>
    </source>
</evidence>
<sequence>MVIKKRGLSIIFLILFCLIGLVARLVQIQLTHTESFSSNRVNLIEESVVQRTQEMVIDQGRGRFVDRNNLALTHEYHPTLVLFPFLKNIEWPVSELAKAVGVQERTIEQSLKDAKEPFVFSINGKPFELTQTQMSEINRLKIPGVFAINRQYELDTKIAEHLIGLVRENEELLYKRYPDKTYLSKRTMLGITGLQATFDEFLLPEGEAKLLYHVSGDGSPLFGIDVKYSAPANPFYPVAIKTTIDREIQQLAESIIDNHTIEKGGLILLDIETNDILAMVSKPSINFQNPFGDDGAENQMLMSQFPGSVFKTVIAAAAIEKNVNLNNRIFDCDLNLYGDGPSQYDHGPLNFKDSFAKSCNYTFAELSNEIIKEDSNFIEEYAQKLGLLGPVGWHGDVFRYNDFIQMPKEYPGRIWSDSRDKSSVKAVAQTAIGQKDVRVTPLAIANMMATIARGGEKMQVRSVSDVLYKNGTTLFSFPEYKLDGDSISPYTAMRLQELLRTVVQSGTGIRFNSLPYEVAGKSGTAETGKVSSEGNKNLVNKWFAGYFPFNKPKYALVVVDLDRKDGNSVTNSVFYDVVKGLYELDNKDQSNF</sequence>
<comment type="pathway">
    <text evidence="2">Cell wall biogenesis; peptidoglycan biosynthesis.</text>
</comment>
<comment type="similarity">
    <text evidence="3">Belongs to the transpeptidase family.</text>
</comment>
<feature type="domain" description="Penicillin-binding protein dimerisation" evidence="8">
    <location>
        <begin position="60"/>
        <end position="206"/>
    </location>
</feature>